<dbReference type="Proteomes" id="UP001317259">
    <property type="component" value="Unassembled WGS sequence"/>
</dbReference>
<accession>A0ABT0FN01</accession>
<name>A0ABT0FN01_9ACTN</name>
<dbReference type="RefSeq" id="WP_242371838.1">
    <property type="nucleotide sequence ID" value="NZ_JAKRKC020000001.1"/>
</dbReference>
<proteinExistence type="predicted"/>
<reference evidence="1 2" key="1">
    <citation type="submission" date="2022-04" db="EMBL/GenBank/DDBJ databases">
        <title>Genome draft of Actinomadura sp. ATCC 31491.</title>
        <authorList>
            <person name="Shi X."/>
            <person name="Du Y."/>
        </authorList>
    </citation>
    <scope>NUCLEOTIDE SEQUENCE [LARGE SCALE GENOMIC DNA]</scope>
    <source>
        <strain evidence="1 2">ATCC 31491</strain>
    </source>
</reference>
<dbReference type="EMBL" id="JAKRKC020000001">
    <property type="protein sequence ID" value="MCK2213715.1"/>
    <property type="molecule type" value="Genomic_DNA"/>
</dbReference>
<protein>
    <recommendedName>
        <fullName evidence="3">Phosphotransferase</fullName>
    </recommendedName>
</protein>
<comment type="caution">
    <text evidence="1">The sequence shown here is derived from an EMBL/GenBank/DDBJ whole genome shotgun (WGS) entry which is preliminary data.</text>
</comment>
<evidence type="ECO:0000313" key="2">
    <source>
        <dbReference type="Proteomes" id="UP001317259"/>
    </source>
</evidence>
<keyword evidence="2" id="KW-1185">Reference proteome</keyword>
<evidence type="ECO:0008006" key="3">
    <source>
        <dbReference type="Google" id="ProtNLM"/>
    </source>
</evidence>
<gene>
    <name evidence="1" type="ORF">MF672_007935</name>
</gene>
<sequence>MTGSGTGYVLTAITRSAGGYYWWTRRPGPHPGGALRTPGPAVLAAVAAVAPGRVALTLPERAEATGVAYRTRQNRSLAAMLLGPAAGESDAEIVRIVAHTLAETGVALSRLHAVPPPEPGLPAPDGLVRLLSWLRAGHGPGAAAVLHRRASELLGRDRMATAAEWCLPPEGAPRVLLHGGPGLGILLPVVPGTDGALLTGENLAAGPPETDVGWLVGELVELGASVGRFGARRSFDTGLFAARVLDGYPGALDLEAVGRTAALRFLTHLHDFAAYLKWHDVLLEYLKLAADVLDAAAEGRLVHR</sequence>
<organism evidence="1 2">
    <name type="scientific">Actinomadura luzonensis</name>
    <dbReference type="NCBI Taxonomy" id="2805427"/>
    <lineage>
        <taxon>Bacteria</taxon>
        <taxon>Bacillati</taxon>
        <taxon>Actinomycetota</taxon>
        <taxon>Actinomycetes</taxon>
        <taxon>Streptosporangiales</taxon>
        <taxon>Thermomonosporaceae</taxon>
        <taxon>Actinomadura</taxon>
    </lineage>
</organism>
<evidence type="ECO:0000313" key="1">
    <source>
        <dbReference type="EMBL" id="MCK2213715.1"/>
    </source>
</evidence>